<name>A0A853G0F3_9BURK</name>
<dbReference type="AlphaFoldDB" id="A0A853G0F3"/>
<dbReference type="RefSeq" id="WP_180158509.1">
    <property type="nucleotide sequence ID" value="NZ_JACCEM010000017.1"/>
</dbReference>
<sequence>MPNASDYDSAWKDALESYFPEFIALLWPALHAQIDWRHPPVFRDKELQALVRSAKRGRRHVDKLVSVLLLNGQNSLLLIHVEIQAGRETVFPYRMYTYYARLHEKHPGEPIVSLAVLTDAPARNETPRMSYQARFWNCSLRFTFPVVHLENWRARMGELARQAPANPFAVVMLAQLEANATRADRQRLVRKTELVRQLYHWGYQRDNVIMLFRIIDAMMALPEALEPAFEDAIRQIEEETQMSYVTSVERVRLKREREEGKVEGRAEGKVEGKAEGKVEGKAEGKAEGKTEGFAALLSTLIARKFGVLPDWAKVRLVAADDVTLNRWAEQILDAQCIEDVFK</sequence>
<protein>
    <recommendedName>
        <fullName evidence="4">Transposase</fullName>
    </recommendedName>
</protein>
<accession>A0A853G0F3</accession>
<reference evidence="2 3" key="1">
    <citation type="submission" date="2020-07" db="EMBL/GenBank/DDBJ databases">
        <title>Taxonomic revisions and descriptions of new bacterial species based on genomic comparisons in the high-G+C-content subgroup of the family Alcaligenaceae.</title>
        <authorList>
            <person name="Szabo A."/>
            <person name="Felfoldi T."/>
        </authorList>
    </citation>
    <scope>NUCLEOTIDE SEQUENCE [LARGE SCALE GENOMIC DNA]</scope>
    <source>
        <strain evidence="2 3">LMG 24012</strain>
    </source>
</reference>
<dbReference type="PANTHER" id="PTHR35586">
    <property type="entry name" value="SLL1691 PROTEIN"/>
    <property type="match status" value="1"/>
</dbReference>
<keyword evidence="3" id="KW-1185">Reference proteome</keyword>
<evidence type="ECO:0000313" key="2">
    <source>
        <dbReference type="EMBL" id="NYT51834.1"/>
    </source>
</evidence>
<dbReference type="Proteomes" id="UP000559809">
    <property type="component" value="Unassembled WGS sequence"/>
</dbReference>
<evidence type="ECO:0000256" key="1">
    <source>
        <dbReference type="SAM" id="MobiDB-lite"/>
    </source>
</evidence>
<organism evidence="2 3">
    <name type="scientific">Parapusillimonas granuli</name>
    <dbReference type="NCBI Taxonomy" id="380911"/>
    <lineage>
        <taxon>Bacteria</taxon>
        <taxon>Pseudomonadati</taxon>
        <taxon>Pseudomonadota</taxon>
        <taxon>Betaproteobacteria</taxon>
        <taxon>Burkholderiales</taxon>
        <taxon>Alcaligenaceae</taxon>
        <taxon>Parapusillimonas</taxon>
    </lineage>
</organism>
<dbReference type="EMBL" id="JACCEM010000017">
    <property type="protein sequence ID" value="NYT51834.1"/>
    <property type="molecule type" value="Genomic_DNA"/>
</dbReference>
<feature type="region of interest" description="Disordered" evidence="1">
    <location>
        <begin position="262"/>
        <end position="284"/>
    </location>
</feature>
<evidence type="ECO:0000313" key="3">
    <source>
        <dbReference type="Proteomes" id="UP000559809"/>
    </source>
</evidence>
<proteinExistence type="predicted"/>
<comment type="caution">
    <text evidence="2">The sequence shown here is derived from an EMBL/GenBank/DDBJ whole genome shotgun (WGS) entry which is preliminary data.</text>
</comment>
<gene>
    <name evidence="2" type="ORF">H0A72_21215</name>
</gene>
<dbReference type="PANTHER" id="PTHR35586:SF1">
    <property type="entry name" value="SLL1691 PROTEIN"/>
    <property type="match status" value="1"/>
</dbReference>
<evidence type="ECO:0008006" key="4">
    <source>
        <dbReference type="Google" id="ProtNLM"/>
    </source>
</evidence>